<reference evidence="1 2" key="1">
    <citation type="journal article" date="2011" name="J. Bacteriol.">
        <title>Whole-genome sequences of two Borrelia afzelii and two Borrelia garinii Lyme disease agent isolates.</title>
        <authorList>
            <person name="Casjens S.R."/>
            <person name="Mongodin E.F."/>
            <person name="Qiu W.-G."/>
            <person name="Dunn J.J."/>
            <person name="Luft B.J."/>
            <person name="Fraser-Liggett C.M."/>
            <person name="Schutzer S.E."/>
        </authorList>
    </citation>
    <scope>NUCLEOTIDE SEQUENCE [LARGE SCALE GENOMIC DNA]</scope>
    <source>
        <strain evidence="1 2">PBr</strain>
    </source>
</reference>
<dbReference type="AlphaFoldDB" id="B8F112"/>
<organism evidence="1 2">
    <name type="scientific">Borreliella garinii PBr</name>
    <dbReference type="NCBI Taxonomy" id="498743"/>
    <lineage>
        <taxon>Bacteria</taxon>
        <taxon>Pseudomonadati</taxon>
        <taxon>Spirochaetota</taxon>
        <taxon>Spirochaetia</taxon>
        <taxon>Spirochaetales</taxon>
        <taxon>Borreliaceae</taxon>
        <taxon>Borreliella</taxon>
    </lineage>
</organism>
<keyword evidence="2" id="KW-1185">Reference proteome</keyword>
<gene>
    <name evidence="1" type="ORF">BGAPBR_I0033</name>
</gene>
<keyword evidence="1" id="KW-0614">Plasmid</keyword>
<proteinExistence type="predicted"/>
<accession>B8F112</accession>
<evidence type="ECO:0000313" key="2">
    <source>
        <dbReference type="Proteomes" id="UP000006103"/>
    </source>
</evidence>
<evidence type="ECO:0000313" key="1">
    <source>
        <dbReference type="EMBL" id="ACL34603.1"/>
    </source>
</evidence>
<name>B8F112_BORGR</name>
<geneLocation type="plasmid" evidence="1 2">
    <name>PBr_lp28-4</name>
</geneLocation>
<sequence>MRRLIKLLSKLICRLGVNLDLSQFQKRGMFFNLQAYFSF</sequence>
<dbReference type="Proteomes" id="UP000006103">
    <property type="component" value="Plasmid PBr_lp28-4"/>
</dbReference>
<dbReference type="EMBL" id="CP001304">
    <property type="protein sequence ID" value="ACL34603.1"/>
    <property type="molecule type" value="Genomic_DNA"/>
</dbReference>
<protein>
    <submittedName>
        <fullName evidence="1">Uncharacterized protein</fullName>
    </submittedName>
</protein>